<gene>
    <name evidence="2" type="ORF">WJX73_002324</name>
</gene>
<evidence type="ECO:0000313" key="3">
    <source>
        <dbReference type="Proteomes" id="UP001465755"/>
    </source>
</evidence>
<sequence>MQNQLHLQQQQQHAQAPQQQQQQQQALPSRGSQGESFRNMADYFGLLDPEESKRNAPSAAPQQHQQQHQQQQHMPQQDQKHVHFAPGPSEVIPPPQTPGAGTAQSTDWTALYWDRMDKIKTEYGPLLASTYARFKNTKPDEPNHKRFAPYAQLYMRISAKQSDNLHKTYTEVHVQELEKMHKALRAVQAKQLHQAAQARQQQLMGPYAPTAGASVQAGNPFSPAQSLGESLAAASPASLAAASPADPASSVVDRETQGGGPKRPEARRSRSWRNAESKADVAKALRSALSQQERDRRRDLESVVASWPEGLHRTDASQQRPHTLPEAVKAAMEELRGRVQQECTAAQESSQGSLLTLEMRVGVGYPEARPLILEFPAVARLQGDFVEAESRRIRAIKALEAAPLPITIGHAAAAWQNSLTAAA</sequence>
<dbReference type="EMBL" id="JALJOQ010000003">
    <property type="protein sequence ID" value="KAK9813669.1"/>
    <property type="molecule type" value="Genomic_DNA"/>
</dbReference>
<name>A0AAW1PVN9_9CHLO</name>
<feature type="compositionally biased region" description="Low complexity" evidence="1">
    <location>
        <begin position="238"/>
        <end position="251"/>
    </location>
</feature>
<keyword evidence="3" id="KW-1185">Reference proteome</keyword>
<reference evidence="2 3" key="1">
    <citation type="journal article" date="2024" name="Nat. Commun.">
        <title>Phylogenomics reveals the evolutionary origins of lichenization in chlorophyte algae.</title>
        <authorList>
            <person name="Puginier C."/>
            <person name="Libourel C."/>
            <person name="Otte J."/>
            <person name="Skaloud P."/>
            <person name="Haon M."/>
            <person name="Grisel S."/>
            <person name="Petersen M."/>
            <person name="Berrin J.G."/>
            <person name="Delaux P.M."/>
            <person name="Dal Grande F."/>
            <person name="Keller J."/>
        </authorList>
    </citation>
    <scope>NUCLEOTIDE SEQUENCE [LARGE SCALE GENOMIC DNA]</scope>
    <source>
        <strain evidence="2 3">SAG 2036</strain>
    </source>
</reference>
<evidence type="ECO:0000256" key="1">
    <source>
        <dbReference type="SAM" id="MobiDB-lite"/>
    </source>
</evidence>
<comment type="caution">
    <text evidence="2">The sequence shown here is derived from an EMBL/GenBank/DDBJ whole genome shotgun (WGS) entry which is preliminary data.</text>
</comment>
<protein>
    <submittedName>
        <fullName evidence="2">Uncharacterized protein</fullName>
    </submittedName>
</protein>
<feature type="compositionally biased region" description="Low complexity" evidence="1">
    <location>
        <begin position="1"/>
        <end position="28"/>
    </location>
</feature>
<feature type="region of interest" description="Disordered" evidence="1">
    <location>
        <begin position="238"/>
        <end position="301"/>
    </location>
</feature>
<feature type="compositionally biased region" description="Low complexity" evidence="1">
    <location>
        <begin position="62"/>
        <end position="77"/>
    </location>
</feature>
<feature type="compositionally biased region" description="Basic and acidic residues" evidence="1">
    <location>
        <begin position="292"/>
        <end position="301"/>
    </location>
</feature>
<evidence type="ECO:0000313" key="2">
    <source>
        <dbReference type="EMBL" id="KAK9813669.1"/>
    </source>
</evidence>
<feature type="compositionally biased region" description="Basic and acidic residues" evidence="1">
    <location>
        <begin position="252"/>
        <end position="283"/>
    </location>
</feature>
<dbReference type="Proteomes" id="UP001465755">
    <property type="component" value="Unassembled WGS sequence"/>
</dbReference>
<organism evidence="2 3">
    <name type="scientific">Symbiochloris irregularis</name>
    <dbReference type="NCBI Taxonomy" id="706552"/>
    <lineage>
        <taxon>Eukaryota</taxon>
        <taxon>Viridiplantae</taxon>
        <taxon>Chlorophyta</taxon>
        <taxon>core chlorophytes</taxon>
        <taxon>Trebouxiophyceae</taxon>
        <taxon>Trebouxiales</taxon>
        <taxon>Trebouxiaceae</taxon>
        <taxon>Symbiochloris</taxon>
    </lineage>
</organism>
<feature type="region of interest" description="Disordered" evidence="1">
    <location>
        <begin position="1"/>
        <end position="104"/>
    </location>
</feature>
<proteinExistence type="predicted"/>
<dbReference type="AlphaFoldDB" id="A0AAW1PVN9"/>
<accession>A0AAW1PVN9</accession>